<dbReference type="SUPFAM" id="SSF52540">
    <property type="entry name" value="P-loop containing nucleoside triphosphate hydrolases"/>
    <property type="match status" value="1"/>
</dbReference>
<comment type="caution">
    <text evidence="7">Lacks conserved residue(s) required for the propagation of feature annotation.</text>
</comment>
<organism evidence="10 11">
    <name type="scientific">Ignelater luminosus</name>
    <name type="common">Cucubano</name>
    <name type="synonym">Pyrophorus luminosus</name>
    <dbReference type="NCBI Taxonomy" id="2038154"/>
    <lineage>
        <taxon>Eukaryota</taxon>
        <taxon>Metazoa</taxon>
        <taxon>Ecdysozoa</taxon>
        <taxon>Arthropoda</taxon>
        <taxon>Hexapoda</taxon>
        <taxon>Insecta</taxon>
        <taxon>Pterygota</taxon>
        <taxon>Neoptera</taxon>
        <taxon>Endopterygota</taxon>
        <taxon>Coleoptera</taxon>
        <taxon>Polyphaga</taxon>
        <taxon>Elateriformia</taxon>
        <taxon>Elateroidea</taxon>
        <taxon>Elateridae</taxon>
        <taxon>Agrypninae</taxon>
        <taxon>Pyrophorini</taxon>
        <taxon>Ignelater</taxon>
    </lineage>
</organism>
<comment type="caution">
    <text evidence="10">The sequence shown here is derived from an EMBL/GenBank/DDBJ whole genome shotgun (WGS) entry which is preliminary data.</text>
</comment>
<dbReference type="PANTHER" id="PTHR47969:SF15">
    <property type="entry name" value="CHROMOSOME-ASSOCIATED KINESIN KIF4A-RELATED"/>
    <property type="match status" value="1"/>
</dbReference>
<evidence type="ECO:0000256" key="5">
    <source>
        <dbReference type="ARBA" id="ARBA00023054"/>
    </source>
</evidence>
<dbReference type="PROSITE" id="PS50067">
    <property type="entry name" value="KINESIN_MOTOR_2"/>
    <property type="match status" value="1"/>
</dbReference>
<dbReference type="InterPro" id="IPR027417">
    <property type="entry name" value="P-loop_NTPase"/>
</dbReference>
<dbReference type="AlphaFoldDB" id="A0A8K0FXP9"/>
<dbReference type="Gene3D" id="3.40.850.10">
    <property type="entry name" value="Kinesin motor domain"/>
    <property type="match status" value="1"/>
</dbReference>
<reference evidence="10" key="1">
    <citation type="submission" date="2019-08" db="EMBL/GenBank/DDBJ databases">
        <title>The genome of the North American firefly Photinus pyralis.</title>
        <authorList>
            <consortium name="Photinus pyralis genome working group"/>
            <person name="Fallon T.R."/>
            <person name="Sander Lower S.E."/>
            <person name="Weng J.-K."/>
        </authorList>
    </citation>
    <scope>NUCLEOTIDE SEQUENCE</scope>
    <source>
        <strain evidence="10">TRF0915ILg1</strain>
        <tissue evidence="10">Whole body</tissue>
    </source>
</reference>
<feature type="coiled-coil region" evidence="8">
    <location>
        <begin position="70"/>
        <end position="172"/>
    </location>
</feature>
<dbReference type="GO" id="GO:0008017">
    <property type="term" value="F:microtubule binding"/>
    <property type="evidence" value="ECO:0007669"/>
    <property type="project" value="InterPro"/>
</dbReference>
<dbReference type="InterPro" id="IPR027640">
    <property type="entry name" value="Kinesin-like_fam"/>
</dbReference>
<evidence type="ECO:0000256" key="1">
    <source>
        <dbReference type="ARBA" id="ARBA00004245"/>
    </source>
</evidence>
<name>A0A8K0FXP9_IGNLU</name>
<feature type="domain" description="Kinesin motor" evidence="9">
    <location>
        <begin position="1"/>
        <end position="28"/>
    </location>
</feature>
<dbReference type="GO" id="GO:0003777">
    <property type="term" value="F:microtubule motor activity"/>
    <property type="evidence" value="ECO:0007669"/>
    <property type="project" value="InterPro"/>
</dbReference>
<keyword evidence="5 8" id="KW-0175">Coiled coil</keyword>
<accession>A0A8K0FXP9</accession>
<dbReference type="GO" id="GO:0007052">
    <property type="term" value="P:mitotic spindle organization"/>
    <property type="evidence" value="ECO:0007669"/>
    <property type="project" value="TreeGrafter"/>
</dbReference>
<sequence>MIACISPADYNLDETLSTLRYADRARKIKNKPVVNQDPKTAEINRLNKLVQQLRLELIGQGGPIICQAELDQLRNENSTLKSKNHELTRQLSATLNENTALFERIMLIQAANEQVNKKLLELKEEYNITLNNLNVSVEQNDSDMIKQHVQKLHAMQELFTNINNERQKADDEIRKHERCNSTINLANNDVMLESELNEVQENHTKQQMVLNCQLQEVTKMLAMKEHLAQQMAINVNYMVDYEAITKNEEKIVVLEKEKNELMQQLKSVQVQGANNKIAEQRRRRRQELEKEIQELQKKITEQARLIKLKEKDEQKIKQLNSEIQQMKCTKVKLIKSMKQESEKFRTWKLQRERELIKLKEQDRKRQNQIVQMENKYSRQQNVLKRKVEEAAAINKRLKDALALRKTVQDQKNSGKLERIEPWVRQELDVYVSTIDAEATLNALVQDRATLNEQLDQLKGNSVDADPIEIKRLEEEIDLRCTQIQELQQKILDSDQGN</sequence>
<feature type="coiled-coil region" evidence="8">
    <location>
        <begin position="244"/>
        <end position="336"/>
    </location>
</feature>
<keyword evidence="3" id="KW-0547">Nucleotide-binding</keyword>
<evidence type="ECO:0000259" key="9">
    <source>
        <dbReference type="PROSITE" id="PS50067"/>
    </source>
</evidence>
<evidence type="ECO:0000313" key="10">
    <source>
        <dbReference type="EMBL" id="KAF2878626.1"/>
    </source>
</evidence>
<dbReference type="InterPro" id="IPR001752">
    <property type="entry name" value="Kinesin_motor_dom"/>
</dbReference>
<evidence type="ECO:0000256" key="4">
    <source>
        <dbReference type="ARBA" id="ARBA00022840"/>
    </source>
</evidence>
<dbReference type="GO" id="GO:0005524">
    <property type="term" value="F:ATP binding"/>
    <property type="evidence" value="ECO:0007669"/>
    <property type="project" value="UniProtKB-KW"/>
</dbReference>
<comment type="subcellular location">
    <subcellularLocation>
        <location evidence="1">Cytoplasm</location>
        <location evidence="1">Cytoskeleton</location>
    </subcellularLocation>
</comment>
<evidence type="ECO:0000256" key="2">
    <source>
        <dbReference type="ARBA" id="ARBA00022490"/>
    </source>
</evidence>
<dbReference type="GO" id="GO:0005875">
    <property type="term" value="C:microtubule associated complex"/>
    <property type="evidence" value="ECO:0007669"/>
    <property type="project" value="TreeGrafter"/>
</dbReference>
<protein>
    <recommendedName>
        <fullName evidence="9">Kinesin motor domain-containing protein</fullName>
    </recommendedName>
</protein>
<dbReference type="EMBL" id="VTPC01091319">
    <property type="protein sequence ID" value="KAF2878626.1"/>
    <property type="molecule type" value="Genomic_DNA"/>
</dbReference>
<keyword evidence="6" id="KW-0206">Cytoskeleton</keyword>
<gene>
    <name evidence="10" type="ORF">ILUMI_27548</name>
</gene>
<dbReference type="GO" id="GO:0007018">
    <property type="term" value="P:microtubule-based movement"/>
    <property type="evidence" value="ECO:0007669"/>
    <property type="project" value="InterPro"/>
</dbReference>
<evidence type="ECO:0000256" key="7">
    <source>
        <dbReference type="PROSITE-ProRule" id="PRU00283"/>
    </source>
</evidence>
<comment type="similarity">
    <text evidence="7">Belongs to the TRAFAC class myosin-kinesin ATPase superfamily. Kinesin family.</text>
</comment>
<dbReference type="PANTHER" id="PTHR47969">
    <property type="entry name" value="CHROMOSOME-ASSOCIATED KINESIN KIF4A-RELATED"/>
    <property type="match status" value="1"/>
</dbReference>
<proteinExistence type="inferred from homology"/>
<dbReference type="Pfam" id="PF25764">
    <property type="entry name" value="KIF21A_4th"/>
    <property type="match status" value="1"/>
</dbReference>
<evidence type="ECO:0000313" key="11">
    <source>
        <dbReference type="Proteomes" id="UP000801492"/>
    </source>
</evidence>
<evidence type="ECO:0000256" key="6">
    <source>
        <dbReference type="ARBA" id="ARBA00023212"/>
    </source>
</evidence>
<dbReference type="Proteomes" id="UP000801492">
    <property type="component" value="Unassembled WGS sequence"/>
</dbReference>
<keyword evidence="2" id="KW-0963">Cytoplasm</keyword>
<evidence type="ECO:0000256" key="8">
    <source>
        <dbReference type="SAM" id="Coils"/>
    </source>
</evidence>
<dbReference type="OrthoDB" id="3176171at2759"/>
<feature type="coiled-coil region" evidence="8">
    <location>
        <begin position="440"/>
        <end position="489"/>
    </location>
</feature>
<keyword evidence="11" id="KW-1185">Reference proteome</keyword>
<keyword evidence="4" id="KW-0067">ATP-binding</keyword>
<dbReference type="InterPro" id="IPR036961">
    <property type="entry name" value="Kinesin_motor_dom_sf"/>
</dbReference>
<evidence type="ECO:0000256" key="3">
    <source>
        <dbReference type="ARBA" id="ARBA00022741"/>
    </source>
</evidence>
<dbReference type="GO" id="GO:0051231">
    <property type="term" value="P:spindle elongation"/>
    <property type="evidence" value="ECO:0007669"/>
    <property type="project" value="TreeGrafter"/>
</dbReference>